<dbReference type="AlphaFoldDB" id="B7FP35"/>
<dbReference type="PANTHER" id="PTHR15020">
    <property type="entry name" value="FLAVIN REDUCTASE-RELATED"/>
    <property type="match status" value="1"/>
</dbReference>
<dbReference type="eggNOG" id="ENOG502RSUR">
    <property type="taxonomic scope" value="Eukaryota"/>
</dbReference>
<name>B7FP35_PHATC</name>
<keyword evidence="4" id="KW-1185">Reference proteome</keyword>
<dbReference type="HOGENOM" id="CLU_025711_4_0_1"/>
<dbReference type="Gene3D" id="3.40.50.720">
    <property type="entry name" value="NAD(P)-binding Rossmann-like Domain"/>
    <property type="match status" value="1"/>
</dbReference>
<feature type="signal peptide" evidence="1">
    <location>
        <begin position="1"/>
        <end position="17"/>
    </location>
</feature>
<dbReference type="PANTHER" id="PTHR15020:SF45">
    <property type="entry name" value="NAD(P)-BINDING DOMAIN-CONTAINING PROTEIN"/>
    <property type="match status" value="1"/>
</dbReference>
<feature type="domain" description="NAD(P)-binding" evidence="2">
    <location>
        <begin position="49"/>
        <end position="247"/>
    </location>
</feature>
<dbReference type="SUPFAM" id="SSF51735">
    <property type="entry name" value="NAD(P)-binding Rossmann-fold domains"/>
    <property type="match status" value="1"/>
</dbReference>
<dbReference type="InterPro" id="IPR036291">
    <property type="entry name" value="NAD(P)-bd_dom_sf"/>
</dbReference>
<dbReference type="PaxDb" id="2850-Phatr42659"/>
<dbReference type="InParanoid" id="B7FP35"/>
<dbReference type="Proteomes" id="UP000000759">
    <property type="component" value="Chromosome 1"/>
</dbReference>
<evidence type="ECO:0000256" key="1">
    <source>
        <dbReference type="SAM" id="SignalP"/>
    </source>
</evidence>
<dbReference type="GeneID" id="7196320"/>
<reference evidence="4" key="2">
    <citation type="submission" date="2008-08" db="EMBL/GenBank/DDBJ databases">
        <authorList>
            <consortium name="Diatom Consortium"/>
            <person name="Grigoriev I."/>
            <person name="Grimwood J."/>
            <person name="Kuo A."/>
            <person name="Otillar R.P."/>
            <person name="Salamov A."/>
            <person name="Detter J.C."/>
            <person name="Lindquist E."/>
            <person name="Shapiro H."/>
            <person name="Lucas S."/>
            <person name="Glavina del Rio T."/>
            <person name="Pitluck S."/>
            <person name="Rokhsar D."/>
            <person name="Bowler C."/>
        </authorList>
    </citation>
    <scope>GENOME REANNOTATION</scope>
    <source>
        <strain evidence="4">CCAP 1055/1</strain>
    </source>
</reference>
<dbReference type="RefSeq" id="XP_002177147.1">
    <property type="nucleotide sequence ID" value="XM_002177111.1"/>
</dbReference>
<dbReference type="InterPro" id="IPR016040">
    <property type="entry name" value="NAD(P)-bd_dom"/>
</dbReference>
<evidence type="ECO:0000313" key="4">
    <source>
        <dbReference type="Proteomes" id="UP000000759"/>
    </source>
</evidence>
<organism evidence="3 4">
    <name type="scientific">Phaeodactylum tricornutum (strain CCAP 1055/1)</name>
    <dbReference type="NCBI Taxonomy" id="556484"/>
    <lineage>
        <taxon>Eukaryota</taxon>
        <taxon>Sar</taxon>
        <taxon>Stramenopiles</taxon>
        <taxon>Ochrophyta</taxon>
        <taxon>Bacillariophyta</taxon>
        <taxon>Bacillariophyceae</taxon>
        <taxon>Bacillariophycidae</taxon>
        <taxon>Naviculales</taxon>
        <taxon>Phaeodactylaceae</taxon>
        <taxon>Phaeodactylum</taxon>
    </lineage>
</organism>
<dbReference type="Pfam" id="PF13460">
    <property type="entry name" value="NAD_binding_10"/>
    <property type="match status" value="1"/>
</dbReference>
<keyword evidence="1" id="KW-0732">Signal</keyword>
<accession>B7FP35</accession>
<sequence>MVRVFSAVALLATCCGAFQQSSFLGRQSLSVLSHLSDSALCMKTIAVFGASGLTASECVYQALKNGDNVVGLTRNPSNLVIPKGSGGSNAENPLNDPKLTMISGDVTKQADVDKVFAQKIDGVIVALGGKTSDVGETMLTDGTTNIINAMKDKGVKRLAVVTSIGAGDSENQAPFFFKVLMWTAMKKIFLDKNAQEEVVKRSGLEWCIVRPGGLTVEPPTGIINVIEGEAGSIARADVAQFCLDALEVEDFPYIGKAPCISSVGGTGWTKDRSAAARGQQEA</sequence>
<dbReference type="EMBL" id="CM000605">
    <property type="protein sequence ID" value="EEC51610.1"/>
    <property type="molecule type" value="Genomic_DNA"/>
</dbReference>
<protein>
    <recommendedName>
        <fullName evidence="2">NAD(P)-binding domain-containing protein</fullName>
    </recommendedName>
</protein>
<gene>
    <name evidence="3" type="ORF">PHATRDRAFT_42659</name>
</gene>
<dbReference type="KEGG" id="pti:PHATRDRAFT_42659"/>
<dbReference type="OMA" id="SSNAWVK"/>
<dbReference type="OrthoDB" id="419598at2759"/>
<evidence type="ECO:0000313" key="3">
    <source>
        <dbReference type="EMBL" id="EEC51610.1"/>
    </source>
</evidence>
<feature type="chain" id="PRO_5002852483" description="NAD(P)-binding domain-containing protein" evidence="1">
    <location>
        <begin position="18"/>
        <end position="282"/>
    </location>
</feature>
<reference evidence="3 4" key="1">
    <citation type="journal article" date="2008" name="Nature">
        <title>The Phaeodactylum genome reveals the evolutionary history of diatom genomes.</title>
        <authorList>
            <person name="Bowler C."/>
            <person name="Allen A.E."/>
            <person name="Badger J.H."/>
            <person name="Grimwood J."/>
            <person name="Jabbari K."/>
            <person name="Kuo A."/>
            <person name="Maheswari U."/>
            <person name="Martens C."/>
            <person name="Maumus F."/>
            <person name="Otillar R.P."/>
            <person name="Rayko E."/>
            <person name="Salamov A."/>
            <person name="Vandepoele K."/>
            <person name="Beszteri B."/>
            <person name="Gruber A."/>
            <person name="Heijde M."/>
            <person name="Katinka M."/>
            <person name="Mock T."/>
            <person name="Valentin K."/>
            <person name="Verret F."/>
            <person name="Berges J.A."/>
            <person name="Brownlee C."/>
            <person name="Cadoret J.P."/>
            <person name="Chiovitti A."/>
            <person name="Choi C.J."/>
            <person name="Coesel S."/>
            <person name="De Martino A."/>
            <person name="Detter J.C."/>
            <person name="Durkin C."/>
            <person name="Falciatore A."/>
            <person name="Fournet J."/>
            <person name="Haruta M."/>
            <person name="Huysman M.J."/>
            <person name="Jenkins B.D."/>
            <person name="Jiroutova K."/>
            <person name="Jorgensen R.E."/>
            <person name="Joubert Y."/>
            <person name="Kaplan A."/>
            <person name="Kroger N."/>
            <person name="Kroth P.G."/>
            <person name="La Roche J."/>
            <person name="Lindquist E."/>
            <person name="Lommer M."/>
            <person name="Martin-Jezequel V."/>
            <person name="Lopez P.J."/>
            <person name="Lucas S."/>
            <person name="Mangogna M."/>
            <person name="McGinnis K."/>
            <person name="Medlin L.K."/>
            <person name="Montsant A."/>
            <person name="Oudot-Le Secq M.P."/>
            <person name="Napoli C."/>
            <person name="Obornik M."/>
            <person name="Parker M.S."/>
            <person name="Petit J.L."/>
            <person name="Porcel B.M."/>
            <person name="Poulsen N."/>
            <person name="Robison M."/>
            <person name="Rychlewski L."/>
            <person name="Rynearson T.A."/>
            <person name="Schmutz J."/>
            <person name="Shapiro H."/>
            <person name="Siaut M."/>
            <person name="Stanley M."/>
            <person name="Sussman M.R."/>
            <person name="Taylor A.R."/>
            <person name="Vardi A."/>
            <person name="von Dassow P."/>
            <person name="Vyverman W."/>
            <person name="Willis A."/>
            <person name="Wyrwicz L.S."/>
            <person name="Rokhsar D.S."/>
            <person name="Weissenbach J."/>
            <person name="Armbrust E.V."/>
            <person name="Green B.R."/>
            <person name="Van de Peer Y."/>
            <person name="Grigoriev I.V."/>
        </authorList>
    </citation>
    <scope>NUCLEOTIDE SEQUENCE [LARGE SCALE GENOMIC DNA]</scope>
    <source>
        <strain evidence="3 4">CCAP 1055/1</strain>
    </source>
</reference>
<evidence type="ECO:0000259" key="2">
    <source>
        <dbReference type="Pfam" id="PF13460"/>
    </source>
</evidence>
<proteinExistence type="predicted"/>